<proteinExistence type="predicted"/>
<name>A0ABV0S278_9TELE</name>
<feature type="compositionally biased region" description="Low complexity" evidence="1">
    <location>
        <begin position="1"/>
        <end position="12"/>
    </location>
</feature>
<sequence length="113" mass="12702">LRESRSQCCSSQRVRRVEASLQSDRQSSHQRSPSCSFFPTLRCPAMHRFPLGDGSPGRRAVRSSDLEDGSDAQEEAPENGPQLRDQIKLHHFTQLGVVTGSMGLKLQRRKMHS</sequence>
<evidence type="ECO:0000256" key="1">
    <source>
        <dbReference type="SAM" id="MobiDB-lite"/>
    </source>
</evidence>
<dbReference type="EMBL" id="JAHRIN010067348">
    <property type="protein sequence ID" value="MEQ2214364.1"/>
    <property type="molecule type" value="Genomic_DNA"/>
</dbReference>
<evidence type="ECO:0000313" key="2">
    <source>
        <dbReference type="EMBL" id="MEQ2214364.1"/>
    </source>
</evidence>
<accession>A0ABV0S278</accession>
<feature type="region of interest" description="Disordered" evidence="1">
    <location>
        <begin position="1"/>
        <end position="84"/>
    </location>
</feature>
<keyword evidence="3" id="KW-1185">Reference proteome</keyword>
<comment type="caution">
    <text evidence="2">The sequence shown here is derived from an EMBL/GenBank/DDBJ whole genome shotgun (WGS) entry which is preliminary data.</text>
</comment>
<feature type="compositionally biased region" description="Polar residues" evidence="1">
    <location>
        <begin position="20"/>
        <end position="37"/>
    </location>
</feature>
<evidence type="ECO:0000313" key="3">
    <source>
        <dbReference type="Proteomes" id="UP001434883"/>
    </source>
</evidence>
<protein>
    <submittedName>
        <fullName evidence="2">Uncharacterized protein</fullName>
    </submittedName>
</protein>
<feature type="non-terminal residue" evidence="2">
    <location>
        <position position="1"/>
    </location>
</feature>
<feature type="compositionally biased region" description="Acidic residues" evidence="1">
    <location>
        <begin position="66"/>
        <end position="77"/>
    </location>
</feature>
<dbReference type="Proteomes" id="UP001434883">
    <property type="component" value="Unassembled WGS sequence"/>
</dbReference>
<gene>
    <name evidence="2" type="ORF">XENOCAPTIV_002923</name>
</gene>
<organism evidence="2 3">
    <name type="scientific">Xenoophorus captivus</name>
    <dbReference type="NCBI Taxonomy" id="1517983"/>
    <lineage>
        <taxon>Eukaryota</taxon>
        <taxon>Metazoa</taxon>
        <taxon>Chordata</taxon>
        <taxon>Craniata</taxon>
        <taxon>Vertebrata</taxon>
        <taxon>Euteleostomi</taxon>
        <taxon>Actinopterygii</taxon>
        <taxon>Neopterygii</taxon>
        <taxon>Teleostei</taxon>
        <taxon>Neoteleostei</taxon>
        <taxon>Acanthomorphata</taxon>
        <taxon>Ovalentaria</taxon>
        <taxon>Atherinomorphae</taxon>
        <taxon>Cyprinodontiformes</taxon>
        <taxon>Goodeidae</taxon>
        <taxon>Xenoophorus</taxon>
    </lineage>
</organism>
<reference evidence="2 3" key="1">
    <citation type="submission" date="2021-06" db="EMBL/GenBank/DDBJ databases">
        <authorList>
            <person name="Palmer J.M."/>
        </authorList>
    </citation>
    <scope>NUCLEOTIDE SEQUENCE [LARGE SCALE GENOMIC DNA]</scope>
    <source>
        <strain evidence="2 3">XC_2019</strain>
        <tissue evidence="2">Muscle</tissue>
    </source>
</reference>